<dbReference type="PANTHER" id="PTHR14969">
    <property type="entry name" value="SPHINGOSINE-1-PHOSPHATE PHOSPHOHYDROLASE"/>
    <property type="match status" value="1"/>
</dbReference>
<accession>A0A0F4IL12</accession>
<feature type="transmembrane region" description="Helical" evidence="1">
    <location>
        <begin position="37"/>
        <end position="60"/>
    </location>
</feature>
<dbReference type="Gene3D" id="1.20.144.10">
    <property type="entry name" value="Phosphatidic acid phosphatase type 2/haloperoxidase"/>
    <property type="match status" value="1"/>
</dbReference>
<sequence length="197" mass="20402">MLALWVALAPVGPLPFDTGPHAWSLGHRPPAALAVARAVTATGTGGWPYALVVLAGLYAGRTVRQRLTAVAGLALCLALGQAVRRALMELFARPRPPAADWATHAANWSFPSGHATTGALTAGLVIAALTLRGSPGPFRTATVALIALWGAAVGLSRVYLGVHWLSDVLGGWLLATAWVSCAALVYRAYRREPAAGA</sequence>
<keyword evidence="1" id="KW-0472">Membrane</keyword>
<dbReference type="Proteomes" id="UP000033551">
    <property type="component" value="Unassembled WGS sequence"/>
</dbReference>
<dbReference type="InterPro" id="IPR000326">
    <property type="entry name" value="PAP2/HPO"/>
</dbReference>
<name>A0A0F4IL12_9ACTN</name>
<protein>
    <recommendedName>
        <fullName evidence="2">Phosphatidic acid phosphatase type 2/haloperoxidase domain-containing protein</fullName>
    </recommendedName>
</protein>
<keyword evidence="4" id="KW-1185">Reference proteome</keyword>
<dbReference type="Pfam" id="PF01569">
    <property type="entry name" value="PAP2"/>
    <property type="match status" value="1"/>
</dbReference>
<dbReference type="SUPFAM" id="SSF48317">
    <property type="entry name" value="Acid phosphatase/Vanadium-dependent haloperoxidase"/>
    <property type="match status" value="1"/>
</dbReference>
<gene>
    <name evidence="3" type="ORF">VR44_37800</name>
</gene>
<dbReference type="STRING" id="68223.GCA_002028425_00501"/>
<comment type="caution">
    <text evidence="3">The sequence shown here is derived from an EMBL/GenBank/DDBJ whole genome shotgun (WGS) entry which is preliminary data.</text>
</comment>
<dbReference type="InterPro" id="IPR036938">
    <property type="entry name" value="PAP2/HPO_sf"/>
</dbReference>
<feature type="transmembrane region" description="Helical" evidence="1">
    <location>
        <begin position="67"/>
        <end position="88"/>
    </location>
</feature>
<evidence type="ECO:0000256" key="1">
    <source>
        <dbReference type="SAM" id="Phobius"/>
    </source>
</evidence>
<keyword evidence="1" id="KW-1133">Transmembrane helix</keyword>
<dbReference type="CDD" id="cd03392">
    <property type="entry name" value="PAP2_like_2"/>
    <property type="match status" value="1"/>
</dbReference>
<organism evidence="3 4">
    <name type="scientific">Streptomyces katrae</name>
    <dbReference type="NCBI Taxonomy" id="68223"/>
    <lineage>
        <taxon>Bacteria</taxon>
        <taxon>Bacillati</taxon>
        <taxon>Actinomycetota</taxon>
        <taxon>Actinomycetes</taxon>
        <taxon>Kitasatosporales</taxon>
        <taxon>Streptomycetaceae</taxon>
        <taxon>Streptomyces</taxon>
    </lineage>
</organism>
<dbReference type="OrthoDB" id="5289372at2"/>
<feature type="transmembrane region" description="Helical" evidence="1">
    <location>
        <begin position="143"/>
        <end position="162"/>
    </location>
</feature>
<feature type="transmembrane region" description="Helical" evidence="1">
    <location>
        <begin position="168"/>
        <end position="189"/>
    </location>
</feature>
<dbReference type="AlphaFoldDB" id="A0A0F4IL12"/>
<feature type="domain" description="Phosphatidic acid phosphatase type 2/haloperoxidase" evidence="2">
    <location>
        <begin position="68"/>
        <end position="183"/>
    </location>
</feature>
<feature type="transmembrane region" description="Helical" evidence="1">
    <location>
        <begin position="108"/>
        <end position="131"/>
    </location>
</feature>
<keyword evidence="1" id="KW-0812">Transmembrane</keyword>
<evidence type="ECO:0000259" key="2">
    <source>
        <dbReference type="SMART" id="SM00014"/>
    </source>
</evidence>
<dbReference type="PATRIC" id="fig|68223.7.peg.5118"/>
<dbReference type="PANTHER" id="PTHR14969:SF13">
    <property type="entry name" value="AT30094P"/>
    <property type="match status" value="1"/>
</dbReference>
<evidence type="ECO:0000313" key="3">
    <source>
        <dbReference type="EMBL" id="KJY22735.1"/>
    </source>
</evidence>
<proteinExistence type="predicted"/>
<dbReference type="EMBL" id="JZWV01001411">
    <property type="protein sequence ID" value="KJY22735.1"/>
    <property type="molecule type" value="Genomic_DNA"/>
</dbReference>
<reference evidence="3 4" key="1">
    <citation type="submission" date="2015-02" db="EMBL/GenBank/DDBJ databases">
        <authorList>
            <person name="Ju K.-S."/>
            <person name="Doroghazi J.R."/>
            <person name="Metcalf W."/>
        </authorList>
    </citation>
    <scope>NUCLEOTIDE SEQUENCE [LARGE SCALE GENOMIC DNA]</scope>
    <source>
        <strain evidence="3 4">NRRL ISP-5550</strain>
    </source>
</reference>
<dbReference type="SMART" id="SM00014">
    <property type="entry name" value="acidPPc"/>
    <property type="match status" value="1"/>
</dbReference>
<evidence type="ECO:0000313" key="4">
    <source>
        <dbReference type="Proteomes" id="UP000033551"/>
    </source>
</evidence>